<name>R7ZUE9_9BACT</name>
<evidence type="ECO:0000256" key="2">
    <source>
        <dbReference type="ARBA" id="ARBA00022801"/>
    </source>
</evidence>
<protein>
    <submittedName>
        <fullName evidence="4">Acyl carrier protein phosphodiesterase</fullName>
        <ecNumber evidence="4">3.1.4.14</ecNumber>
    </submittedName>
</protein>
<reference evidence="4 5" key="1">
    <citation type="submission" date="2013-02" db="EMBL/GenBank/DDBJ databases">
        <title>A novel strain isolated from Lonar lake, Maharashtra, India.</title>
        <authorList>
            <person name="Singh A."/>
        </authorList>
    </citation>
    <scope>NUCLEOTIDE SEQUENCE [LARGE SCALE GENOMIC DNA]</scope>
    <source>
        <strain evidence="4 5">AK24</strain>
    </source>
</reference>
<proteinExistence type="predicted"/>
<keyword evidence="1" id="KW-0444">Lipid biosynthesis</keyword>
<evidence type="ECO:0000313" key="5">
    <source>
        <dbReference type="Proteomes" id="UP000013909"/>
    </source>
</evidence>
<dbReference type="PIRSF" id="PIRSF011489">
    <property type="entry name" value="DUF479"/>
    <property type="match status" value="1"/>
</dbReference>
<organism evidence="4 5">
    <name type="scientific">Lunatimonas lonarensis</name>
    <dbReference type="NCBI Taxonomy" id="1232681"/>
    <lineage>
        <taxon>Bacteria</taxon>
        <taxon>Pseudomonadati</taxon>
        <taxon>Bacteroidota</taxon>
        <taxon>Cytophagia</taxon>
        <taxon>Cytophagales</taxon>
        <taxon>Cyclobacteriaceae</taxon>
    </lineage>
</organism>
<dbReference type="EC" id="3.1.4.14" evidence="4"/>
<dbReference type="PANTHER" id="PTHR38764:SF1">
    <property type="entry name" value="ACYL CARRIER PROTEIN PHOSPHODIESTERASE"/>
    <property type="match status" value="1"/>
</dbReference>
<sequence length="191" mass="22527">MSFDHPEVLVGNFIGDFVKGDLYAQFVPEIVMGIKLHREIDRFTDLHPLVKESQLLLKPVFARYSSVITDMFFDYFLAKNWHQHHTVPLEEFAENTYRLMEAHRNILPKKFSEAFKYMQKENWLVAYGTAAGIKRALTGISYRTTFKSNLEKAPYYLEKHHSEFEGYFNAFFPELTIFSENKLKELKTQLL</sequence>
<evidence type="ECO:0000313" key="4">
    <source>
        <dbReference type="EMBL" id="EON77599.1"/>
    </source>
</evidence>
<dbReference type="AlphaFoldDB" id="R7ZUE9"/>
<comment type="caution">
    <text evidence="4">The sequence shown here is derived from an EMBL/GenBank/DDBJ whole genome shotgun (WGS) entry which is preliminary data.</text>
</comment>
<keyword evidence="3" id="KW-0443">Lipid metabolism</keyword>
<dbReference type="PANTHER" id="PTHR38764">
    <property type="entry name" value="ACYL CARRIER PROTEIN PHOSPHODIESTERASE"/>
    <property type="match status" value="1"/>
</dbReference>
<dbReference type="EMBL" id="AQHR01000050">
    <property type="protein sequence ID" value="EON77599.1"/>
    <property type="molecule type" value="Genomic_DNA"/>
</dbReference>
<dbReference type="Pfam" id="PF04336">
    <property type="entry name" value="ACP_PD"/>
    <property type="match status" value="1"/>
</dbReference>
<dbReference type="InterPro" id="IPR007431">
    <property type="entry name" value="ACP_PD"/>
</dbReference>
<accession>R7ZUE9</accession>
<dbReference type="Proteomes" id="UP000013909">
    <property type="component" value="Unassembled WGS sequence"/>
</dbReference>
<evidence type="ECO:0000256" key="3">
    <source>
        <dbReference type="ARBA" id="ARBA00023098"/>
    </source>
</evidence>
<dbReference type="GO" id="GO:0008770">
    <property type="term" value="F:[acyl-carrier-protein] phosphodiesterase activity"/>
    <property type="evidence" value="ECO:0007669"/>
    <property type="project" value="UniProtKB-EC"/>
</dbReference>
<keyword evidence="2 4" id="KW-0378">Hydrolase</keyword>
<keyword evidence="5" id="KW-1185">Reference proteome</keyword>
<evidence type="ECO:0000256" key="1">
    <source>
        <dbReference type="ARBA" id="ARBA00022516"/>
    </source>
</evidence>
<gene>
    <name evidence="4" type="ORF">ADIS_1818</name>
</gene>
<dbReference type="PATRIC" id="fig|1288963.3.peg.1807"/>
<dbReference type="GO" id="GO:0006633">
    <property type="term" value="P:fatty acid biosynthetic process"/>
    <property type="evidence" value="ECO:0007669"/>
    <property type="project" value="InterPro"/>
</dbReference>
<dbReference type="STRING" id="1232681.ADIS_1818"/>